<dbReference type="Proteomes" id="UP000077115">
    <property type="component" value="Unassembled WGS sequence"/>
</dbReference>
<dbReference type="EMBL" id="DS022305">
    <property type="protein sequence ID" value="OAJ41092.1"/>
    <property type="molecule type" value="Genomic_DNA"/>
</dbReference>
<dbReference type="VEuPathDB" id="FungiDB:BDEG_24738"/>
<dbReference type="GO" id="GO:0019706">
    <property type="term" value="F:protein-cysteine S-palmitoyltransferase activity"/>
    <property type="evidence" value="ECO:0007669"/>
    <property type="project" value="UniProtKB-EC"/>
</dbReference>
<comment type="similarity">
    <text evidence="2">Belongs to the DHHC palmitoyltransferase family. AKR/ZDHHC17 subfamily.</text>
</comment>
<dbReference type="SUPFAM" id="SSF48403">
    <property type="entry name" value="Ankyrin repeat"/>
    <property type="match status" value="1"/>
</dbReference>
<dbReference type="PROSITE" id="PS50216">
    <property type="entry name" value="DHHC"/>
    <property type="match status" value="1"/>
</dbReference>
<dbReference type="GO" id="GO:0016020">
    <property type="term" value="C:membrane"/>
    <property type="evidence" value="ECO:0007669"/>
    <property type="project" value="UniProtKB-SubCell"/>
</dbReference>
<dbReference type="PANTHER" id="PTHR24161:SF85">
    <property type="entry name" value="PALMITOYLTRANSFERASE HIP14"/>
    <property type="match status" value="1"/>
</dbReference>
<feature type="transmembrane region" description="Helical" evidence="12">
    <location>
        <begin position="423"/>
        <end position="444"/>
    </location>
</feature>
<dbReference type="AlphaFoldDB" id="A0A177WMM0"/>
<proteinExistence type="inferred from homology"/>
<feature type="transmembrane region" description="Helical" evidence="12">
    <location>
        <begin position="604"/>
        <end position="624"/>
    </location>
</feature>
<comment type="catalytic activity">
    <reaction evidence="10 12">
        <text>L-cysteinyl-[protein] + hexadecanoyl-CoA = S-hexadecanoyl-L-cysteinyl-[protein] + CoA</text>
        <dbReference type="Rhea" id="RHEA:36683"/>
        <dbReference type="Rhea" id="RHEA-COMP:10131"/>
        <dbReference type="Rhea" id="RHEA-COMP:11032"/>
        <dbReference type="ChEBI" id="CHEBI:29950"/>
        <dbReference type="ChEBI" id="CHEBI:57287"/>
        <dbReference type="ChEBI" id="CHEBI:57379"/>
        <dbReference type="ChEBI" id="CHEBI:74151"/>
        <dbReference type="EC" id="2.3.1.225"/>
    </reaction>
</comment>
<dbReference type="PROSITE" id="PS50088">
    <property type="entry name" value="ANK_REPEAT"/>
    <property type="match status" value="4"/>
</dbReference>
<evidence type="ECO:0000256" key="11">
    <source>
        <dbReference type="PROSITE-ProRule" id="PRU00023"/>
    </source>
</evidence>
<dbReference type="STRING" id="403673.A0A177WMM0"/>
<feature type="repeat" description="ANK" evidence="11">
    <location>
        <begin position="155"/>
        <end position="187"/>
    </location>
</feature>
<dbReference type="InterPro" id="IPR036770">
    <property type="entry name" value="Ankyrin_rpt-contain_sf"/>
</dbReference>
<evidence type="ECO:0000256" key="5">
    <source>
        <dbReference type="ARBA" id="ARBA00022989"/>
    </source>
</evidence>
<evidence type="ECO:0000256" key="6">
    <source>
        <dbReference type="ARBA" id="ARBA00023043"/>
    </source>
</evidence>
<evidence type="ECO:0000259" key="13">
    <source>
        <dbReference type="Pfam" id="PF01529"/>
    </source>
</evidence>
<evidence type="ECO:0000313" key="14">
    <source>
        <dbReference type="EMBL" id="OAJ41092.1"/>
    </source>
</evidence>
<reference evidence="14 15" key="2">
    <citation type="submission" date="2016-05" db="EMBL/GenBank/DDBJ databases">
        <title>Lineage-specific infection strategies underlie the spectrum of fungal disease in amphibians.</title>
        <authorList>
            <person name="Cuomo C.A."/>
            <person name="Farrer R.A."/>
            <person name="James T."/>
            <person name="Longcore J."/>
            <person name="Birren B."/>
        </authorList>
    </citation>
    <scope>NUCLEOTIDE SEQUENCE [LARGE SCALE GENOMIC DNA]</scope>
    <source>
        <strain evidence="14 15">JEL423</strain>
    </source>
</reference>
<feature type="transmembrane region" description="Helical" evidence="12">
    <location>
        <begin position="548"/>
        <end position="571"/>
    </location>
</feature>
<evidence type="ECO:0000256" key="7">
    <source>
        <dbReference type="ARBA" id="ARBA00023136"/>
    </source>
</evidence>
<evidence type="ECO:0000256" key="12">
    <source>
        <dbReference type="RuleBase" id="RU079119"/>
    </source>
</evidence>
<name>A0A177WMM0_BATDL</name>
<reference evidence="14 15" key="1">
    <citation type="submission" date="2006-10" db="EMBL/GenBank/DDBJ databases">
        <title>The Genome Sequence of Batrachochytrium dendrobatidis JEL423.</title>
        <authorList>
            <consortium name="The Broad Institute Genome Sequencing Platform"/>
            <person name="Birren B."/>
            <person name="Lander E."/>
            <person name="Galagan J."/>
            <person name="Cuomo C."/>
            <person name="Devon K."/>
            <person name="Jaffe D."/>
            <person name="Butler J."/>
            <person name="Alvarez P."/>
            <person name="Gnerre S."/>
            <person name="Grabherr M."/>
            <person name="Kleber M."/>
            <person name="Mauceli E."/>
            <person name="Brockman W."/>
            <person name="Young S."/>
            <person name="LaButti K."/>
            <person name="Sykes S."/>
            <person name="DeCaprio D."/>
            <person name="Crawford M."/>
            <person name="Koehrsen M."/>
            <person name="Engels R."/>
            <person name="Montgomery P."/>
            <person name="Pearson M."/>
            <person name="Howarth C."/>
            <person name="Larson L."/>
            <person name="White J."/>
            <person name="O'Leary S."/>
            <person name="Kodira C."/>
            <person name="Zeng Q."/>
            <person name="Yandava C."/>
            <person name="Alvarado L."/>
            <person name="Longcore J."/>
            <person name="James T."/>
        </authorList>
    </citation>
    <scope>NUCLEOTIDE SEQUENCE [LARGE SCALE GENOMIC DNA]</scope>
    <source>
        <strain evidence="14 15">JEL423</strain>
    </source>
</reference>
<feature type="repeat" description="ANK" evidence="11">
    <location>
        <begin position="289"/>
        <end position="321"/>
    </location>
</feature>
<dbReference type="Gene3D" id="1.25.40.20">
    <property type="entry name" value="Ankyrin repeat-containing domain"/>
    <property type="match status" value="1"/>
</dbReference>
<evidence type="ECO:0000256" key="8">
    <source>
        <dbReference type="ARBA" id="ARBA00023139"/>
    </source>
</evidence>
<feature type="domain" description="Palmitoyltransferase DHHC" evidence="13">
    <location>
        <begin position="501"/>
        <end position="642"/>
    </location>
</feature>
<accession>A0A177WMM0</accession>
<feature type="transmembrane region" description="Helical" evidence="12">
    <location>
        <begin position="389"/>
        <end position="411"/>
    </location>
</feature>
<keyword evidence="12" id="KW-0012">Acyltransferase</keyword>
<dbReference type="eggNOG" id="KOG0509">
    <property type="taxonomic scope" value="Eukaryota"/>
</dbReference>
<protein>
    <recommendedName>
        <fullName evidence="12">Palmitoyltransferase</fullName>
        <ecNumber evidence="12">2.3.1.225</ecNumber>
    </recommendedName>
</protein>
<feature type="transmembrane region" description="Helical" evidence="12">
    <location>
        <begin position="450"/>
        <end position="472"/>
    </location>
</feature>
<dbReference type="EC" id="2.3.1.225" evidence="12"/>
<feature type="repeat" description="ANK" evidence="11">
    <location>
        <begin position="189"/>
        <end position="221"/>
    </location>
</feature>
<dbReference type="InterPro" id="IPR001594">
    <property type="entry name" value="Palmitoyltrfase_DHHC"/>
</dbReference>
<keyword evidence="12" id="KW-0808">Transferase</keyword>
<keyword evidence="7 12" id="KW-0472">Membrane</keyword>
<evidence type="ECO:0000256" key="10">
    <source>
        <dbReference type="ARBA" id="ARBA00048048"/>
    </source>
</evidence>
<comment type="subcellular location">
    <subcellularLocation>
        <location evidence="1">Membrane</location>
        <topology evidence="1">Multi-pass membrane protein</topology>
    </subcellularLocation>
</comment>
<sequence>MNIDKHSDSAPLLPVSVASTTEVHVQAAASSIKTTATTQQQSHRKIVDDTHSHGHIHNSLCSHAQNELLSTASMPVSILGSSQMDDDQEPSLYNNSNVVGNDHNQPLLPSQPSSAIGSVLPQDCGLIQACQMGMLDRVTTLIESEAATATERDSENCTPLHWAAINNHLAVAKYLVDRGAQVDAIGGDLSATPLHWAARTGHVQIVSFLHRRGANPELCDGQGYNALHLAVHAGHLMMIVLLISLGVDVDALDSLQHTPLMWAAYQGNSIEGLIELIRAKAQLDLVDSTGYTSLHWAVISGRFDFAKKLITEGCSLTIKDLSGKTARDWAVDRGHSEEFDYILFETGKSKGRKQPTPFSTPTTQKIMYTFPFLGIPLTCYLFATMSWYFATPIFIICFYAIQRYLVVGYLLNNQVNRLFSMPLMASMLQSTLFFVFVVWIRTLSYSADVYFYHCLFAIIYTINIYCICMGFISDPGFIRTASSTEEKRETVMYLADNGQLDNRSYCVTCQVRKPLRSKHCKICNRCVAKFDHHCPWTFNCIGALNHRYFMGFCITLVFGGSIFVYIVLHYISSNVLTIPESYPSNLSTCNMGNYVCTFIMYDTFSLQIALWTTLHITWVLFLLIQQSIQIAWSRTTNEVINHARFAYLTHPDDLDAPPYRRRILNPFDMGPISNCIGFWSGGGGKLRDVSWFDMYEVPVWLMNQALRKRGYGQV</sequence>
<feature type="transmembrane region" description="Helical" evidence="12">
    <location>
        <begin position="366"/>
        <end position="383"/>
    </location>
</feature>
<dbReference type="SMART" id="SM00248">
    <property type="entry name" value="ANK"/>
    <property type="match status" value="6"/>
</dbReference>
<evidence type="ECO:0000256" key="9">
    <source>
        <dbReference type="ARBA" id="ARBA00023288"/>
    </source>
</evidence>
<dbReference type="Pfam" id="PF13637">
    <property type="entry name" value="Ank_4"/>
    <property type="match status" value="1"/>
</dbReference>
<dbReference type="PROSITE" id="PS50297">
    <property type="entry name" value="ANK_REP_REGION"/>
    <property type="match status" value="4"/>
</dbReference>
<dbReference type="Pfam" id="PF12796">
    <property type="entry name" value="Ank_2"/>
    <property type="match status" value="1"/>
</dbReference>
<feature type="repeat" description="ANK" evidence="11">
    <location>
        <begin position="222"/>
        <end position="254"/>
    </location>
</feature>
<dbReference type="Pfam" id="PF01529">
    <property type="entry name" value="DHHC"/>
    <property type="match status" value="1"/>
</dbReference>
<keyword evidence="9" id="KW-0449">Lipoprotein</keyword>
<evidence type="ECO:0000256" key="3">
    <source>
        <dbReference type="ARBA" id="ARBA00022692"/>
    </source>
</evidence>
<comment type="domain">
    <text evidence="12">The DHHC domain is required for palmitoyltransferase activity.</text>
</comment>
<dbReference type="InterPro" id="IPR002110">
    <property type="entry name" value="Ankyrin_rpt"/>
</dbReference>
<organism evidence="14 15">
    <name type="scientific">Batrachochytrium dendrobatidis (strain JEL423)</name>
    <dbReference type="NCBI Taxonomy" id="403673"/>
    <lineage>
        <taxon>Eukaryota</taxon>
        <taxon>Fungi</taxon>
        <taxon>Fungi incertae sedis</taxon>
        <taxon>Chytridiomycota</taxon>
        <taxon>Chytridiomycota incertae sedis</taxon>
        <taxon>Chytridiomycetes</taxon>
        <taxon>Rhizophydiales</taxon>
        <taxon>Rhizophydiales incertae sedis</taxon>
        <taxon>Batrachochytrium</taxon>
    </lineage>
</organism>
<evidence type="ECO:0000256" key="1">
    <source>
        <dbReference type="ARBA" id="ARBA00004141"/>
    </source>
</evidence>
<keyword evidence="3 12" id="KW-0812">Transmembrane</keyword>
<gene>
    <name evidence="14" type="ORF">BDEG_24738</name>
</gene>
<keyword evidence="4" id="KW-0677">Repeat</keyword>
<evidence type="ECO:0000313" key="15">
    <source>
        <dbReference type="Proteomes" id="UP000077115"/>
    </source>
</evidence>
<evidence type="ECO:0000256" key="4">
    <source>
        <dbReference type="ARBA" id="ARBA00022737"/>
    </source>
</evidence>
<dbReference type="PANTHER" id="PTHR24161">
    <property type="entry name" value="ANK_REP_REGION DOMAIN-CONTAINING PROTEIN-RELATED"/>
    <property type="match status" value="1"/>
</dbReference>
<keyword evidence="8" id="KW-0564">Palmitate</keyword>
<evidence type="ECO:0000256" key="2">
    <source>
        <dbReference type="ARBA" id="ARBA00010104"/>
    </source>
</evidence>
<keyword evidence="5 12" id="KW-1133">Transmembrane helix</keyword>
<keyword evidence="6 11" id="KW-0040">ANK repeat</keyword>
<dbReference type="OrthoDB" id="6781668at2759"/>